<name>A0A1B7TG96_9ASCO</name>
<keyword evidence="6 8" id="KW-0804">Transcription</keyword>
<evidence type="ECO:0000256" key="7">
    <source>
        <dbReference type="ARBA" id="ARBA00023242"/>
    </source>
</evidence>
<evidence type="ECO:0000256" key="8">
    <source>
        <dbReference type="RuleBase" id="RU364129"/>
    </source>
</evidence>
<keyword evidence="5 8" id="KW-0010">Activator</keyword>
<keyword evidence="4 8" id="KW-0805">Transcription regulation</keyword>
<dbReference type="InterPro" id="IPR008831">
    <property type="entry name" value="Mediator_Med31"/>
</dbReference>
<evidence type="ECO:0000256" key="3">
    <source>
        <dbReference type="ARBA" id="ARBA00019660"/>
    </source>
</evidence>
<dbReference type="GO" id="GO:0006355">
    <property type="term" value="P:regulation of DNA-templated transcription"/>
    <property type="evidence" value="ECO:0007669"/>
    <property type="project" value="InterPro"/>
</dbReference>
<organism evidence="9 10">
    <name type="scientific">Hanseniaspora valbyensis NRRL Y-1626</name>
    <dbReference type="NCBI Taxonomy" id="766949"/>
    <lineage>
        <taxon>Eukaryota</taxon>
        <taxon>Fungi</taxon>
        <taxon>Dikarya</taxon>
        <taxon>Ascomycota</taxon>
        <taxon>Saccharomycotina</taxon>
        <taxon>Saccharomycetes</taxon>
        <taxon>Saccharomycodales</taxon>
        <taxon>Saccharomycodaceae</taxon>
        <taxon>Hanseniaspora</taxon>
    </lineage>
</organism>
<comment type="subcellular location">
    <subcellularLocation>
        <location evidence="1 8">Nucleus</location>
    </subcellularLocation>
</comment>
<dbReference type="OrthoDB" id="10257739at2759"/>
<keyword evidence="10" id="KW-1185">Reference proteome</keyword>
<evidence type="ECO:0000256" key="1">
    <source>
        <dbReference type="ARBA" id="ARBA00004123"/>
    </source>
</evidence>
<comment type="caution">
    <text evidence="9">The sequence shown here is derived from an EMBL/GenBank/DDBJ whole genome shotgun (WGS) entry which is preliminary data.</text>
</comment>
<dbReference type="PANTHER" id="PTHR13186">
    <property type="entry name" value="MEDIATOR OF RNA POLYMERASE II TRANSCRIPTION SUBUNIT 31"/>
    <property type="match status" value="1"/>
</dbReference>
<comment type="similarity">
    <text evidence="2 8">Belongs to the Mediator complex subunit 31 family.</text>
</comment>
<dbReference type="Proteomes" id="UP000092321">
    <property type="component" value="Unassembled WGS sequence"/>
</dbReference>
<protein>
    <recommendedName>
        <fullName evidence="3 8">Mediator of RNA polymerase II transcription subunit 31</fullName>
    </recommendedName>
</protein>
<proteinExistence type="inferred from homology"/>
<sequence length="147" mass="17420">MSENVNNEVNAVVEEPIAVEDIKPPTRFEVEIEFVNSLSNINYVNYLIKNKNLLQDQAFLKYLKYLYLTYACNTDFKKYIIYPNCLVLLTIIIDNMFDNNTDIKKTEAKKEKEEDEGFIININIDKVLQQLNDPKLFKDMYDRFNEQ</sequence>
<reference evidence="10" key="1">
    <citation type="journal article" date="2016" name="Proc. Natl. Acad. Sci. U.S.A.">
        <title>Comparative genomics of biotechnologically important yeasts.</title>
        <authorList>
            <person name="Riley R."/>
            <person name="Haridas S."/>
            <person name="Wolfe K.H."/>
            <person name="Lopes M.R."/>
            <person name="Hittinger C.T."/>
            <person name="Goeker M."/>
            <person name="Salamov A.A."/>
            <person name="Wisecaver J.H."/>
            <person name="Long T.M."/>
            <person name="Calvey C.H."/>
            <person name="Aerts A.L."/>
            <person name="Barry K.W."/>
            <person name="Choi C."/>
            <person name="Clum A."/>
            <person name="Coughlan A.Y."/>
            <person name="Deshpande S."/>
            <person name="Douglass A.P."/>
            <person name="Hanson S.J."/>
            <person name="Klenk H.-P."/>
            <person name="LaButti K.M."/>
            <person name="Lapidus A."/>
            <person name="Lindquist E.A."/>
            <person name="Lipzen A.M."/>
            <person name="Meier-Kolthoff J.P."/>
            <person name="Ohm R.A."/>
            <person name="Otillar R.P."/>
            <person name="Pangilinan J.L."/>
            <person name="Peng Y."/>
            <person name="Rokas A."/>
            <person name="Rosa C.A."/>
            <person name="Scheuner C."/>
            <person name="Sibirny A.A."/>
            <person name="Slot J.C."/>
            <person name="Stielow J.B."/>
            <person name="Sun H."/>
            <person name="Kurtzman C.P."/>
            <person name="Blackwell M."/>
            <person name="Grigoriev I.V."/>
            <person name="Jeffries T.W."/>
        </authorList>
    </citation>
    <scope>NUCLEOTIDE SEQUENCE [LARGE SCALE GENOMIC DNA]</scope>
    <source>
        <strain evidence="10">NRRL Y-1626</strain>
    </source>
</reference>
<accession>A0A1B7TG96</accession>
<dbReference type="GO" id="GO:0003712">
    <property type="term" value="F:transcription coregulator activity"/>
    <property type="evidence" value="ECO:0007669"/>
    <property type="project" value="InterPro"/>
</dbReference>
<keyword evidence="7 8" id="KW-0539">Nucleus</keyword>
<comment type="function">
    <text evidence="8">Component of the Mediator complex, a coactivator involved in the regulated transcription of nearly all RNA polymerase II-dependent genes. Mediator functions as a bridge to convey information from gene-specific regulatory proteins to the basal RNA polymerase II transcription machinery. Mediator is recruited to promoters by direct interactions with regulatory proteins and serves as a scaffold for the assembly of a functional preinitiation complex with RNA polymerase II and the general transcription factors.</text>
</comment>
<evidence type="ECO:0000256" key="4">
    <source>
        <dbReference type="ARBA" id="ARBA00023015"/>
    </source>
</evidence>
<dbReference type="InterPro" id="IPR038089">
    <property type="entry name" value="Med31_sf"/>
</dbReference>
<evidence type="ECO:0000256" key="2">
    <source>
        <dbReference type="ARBA" id="ARBA00006378"/>
    </source>
</evidence>
<comment type="subunit">
    <text evidence="8">Component of the Mediator complex.</text>
</comment>
<evidence type="ECO:0000313" key="9">
    <source>
        <dbReference type="EMBL" id="OBA27751.1"/>
    </source>
</evidence>
<evidence type="ECO:0000313" key="10">
    <source>
        <dbReference type="Proteomes" id="UP000092321"/>
    </source>
</evidence>
<dbReference type="Gene3D" id="1.10.10.1340">
    <property type="entry name" value="Mediator of RNA polymerase II, submodule Med31 (Soh1)"/>
    <property type="match status" value="1"/>
</dbReference>
<dbReference type="Pfam" id="PF05669">
    <property type="entry name" value="Med31"/>
    <property type="match status" value="1"/>
</dbReference>
<dbReference type="EMBL" id="LXPE01000007">
    <property type="protein sequence ID" value="OBA27751.1"/>
    <property type="molecule type" value="Genomic_DNA"/>
</dbReference>
<dbReference type="AlphaFoldDB" id="A0A1B7TG96"/>
<gene>
    <name evidence="9" type="ORF">HANVADRAFT_48087</name>
</gene>
<evidence type="ECO:0000256" key="6">
    <source>
        <dbReference type="ARBA" id="ARBA00023163"/>
    </source>
</evidence>
<evidence type="ECO:0000256" key="5">
    <source>
        <dbReference type="ARBA" id="ARBA00023159"/>
    </source>
</evidence>
<dbReference type="GO" id="GO:0016592">
    <property type="term" value="C:mediator complex"/>
    <property type="evidence" value="ECO:0007669"/>
    <property type="project" value="InterPro"/>
</dbReference>